<organism evidence="1 2">
    <name type="scientific">Peribacillus glennii</name>
    <dbReference type="NCBI Taxonomy" id="2303991"/>
    <lineage>
        <taxon>Bacteria</taxon>
        <taxon>Bacillati</taxon>
        <taxon>Bacillota</taxon>
        <taxon>Bacilli</taxon>
        <taxon>Bacillales</taxon>
        <taxon>Bacillaceae</taxon>
        <taxon>Peribacillus</taxon>
    </lineage>
</organism>
<protein>
    <submittedName>
        <fullName evidence="1">Uncharacterized protein</fullName>
    </submittedName>
</protein>
<dbReference type="Proteomes" id="UP000262939">
    <property type="component" value="Unassembled WGS sequence"/>
</dbReference>
<dbReference type="OrthoDB" id="2973407at2"/>
<sequence>MRIKEAIELSRNYLAYPHQNESFYDILKKKKAIDLRNNFYIVDLGNGYEDVLPIDTNKKFK</sequence>
<proteinExistence type="predicted"/>
<accession>A0A372L9Q4</accession>
<reference evidence="1 2" key="1">
    <citation type="submission" date="2018-08" db="EMBL/GenBank/DDBJ databases">
        <title>Bacillus chawlae sp. nov., Bacillus glennii sp. nov., and Bacillus saganii sp. nov. Isolated from the Vehicle Assembly Building at Kennedy Space Center where the Viking Spacecraft were Assembled.</title>
        <authorList>
            <person name="Seuylemezian A."/>
            <person name="Vaishampayan P."/>
        </authorList>
    </citation>
    <scope>NUCLEOTIDE SEQUENCE [LARGE SCALE GENOMIC DNA]</scope>
    <source>
        <strain evidence="1 2">V44-8</strain>
    </source>
</reference>
<keyword evidence="2" id="KW-1185">Reference proteome</keyword>
<name>A0A372L9Q4_9BACI</name>
<comment type="caution">
    <text evidence="1">The sequence shown here is derived from an EMBL/GenBank/DDBJ whole genome shotgun (WGS) entry which is preliminary data.</text>
</comment>
<evidence type="ECO:0000313" key="1">
    <source>
        <dbReference type="EMBL" id="RFU61319.1"/>
    </source>
</evidence>
<dbReference type="AlphaFoldDB" id="A0A372L9Q4"/>
<evidence type="ECO:0000313" key="2">
    <source>
        <dbReference type="Proteomes" id="UP000262939"/>
    </source>
</evidence>
<gene>
    <name evidence="1" type="ORF">D0466_18935</name>
</gene>
<dbReference type="EMBL" id="QVTD01000016">
    <property type="protein sequence ID" value="RFU61319.1"/>
    <property type="molecule type" value="Genomic_DNA"/>
</dbReference>